<organism evidence="7 8">
    <name type="scientific">Candidatus Dactylopiibacterium carminicum</name>
    <dbReference type="NCBI Taxonomy" id="857335"/>
    <lineage>
        <taxon>Bacteria</taxon>
        <taxon>Pseudomonadati</taxon>
        <taxon>Pseudomonadota</taxon>
        <taxon>Betaproteobacteria</taxon>
        <taxon>Rhodocyclales</taxon>
        <taxon>Rhodocyclaceae</taxon>
        <taxon>Candidatus Dactylopiibacterium</taxon>
    </lineage>
</organism>
<name>A0A272EPY0_9RHOO</name>
<dbReference type="PANTHER" id="PTHR30570">
    <property type="entry name" value="PERIPLASMIC PHOSPHATE BINDING COMPONENT OF PHOSPHATE ABC TRANSPORTER"/>
    <property type="match status" value="1"/>
</dbReference>
<dbReference type="EMBL" id="NMRN01000045">
    <property type="protein sequence ID" value="PAS92174.1"/>
    <property type="molecule type" value="Genomic_DNA"/>
</dbReference>
<protein>
    <recommendedName>
        <fullName evidence="4">Phosphate-binding protein</fullName>
    </recommendedName>
</protein>
<evidence type="ECO:0000313" key="8">
    <source>
        <dbReference type="Proteomes" id="UP000216107"/>
    </source>
</evidence>
<dbReference type="Gene3D" id="3.40.190.10">
    <property type="entry name" value="Periplasmic binding protein-like II"/>
    <property type="match status" value="2"/>
</dbReference>
<keyword evidence="2 4" id="KW-0813">Transport</keyword>
<evidence type="ECO:0000313" key="7">
    <source>
        <dbReference type="EMBL" id="PAS92174.1"/>
    </source>
</evidence>
<evidence type="ECO:0000256" key="4">
    <source>
        <dbReference type="RuleBase" id="RU367119"/>
    </source>
</evidence>
<evidence type="ECO:0000313" key="6">
    <source>
        <dbReference type="EMBL" id="KAF7598433.1"/>
    </source>
</evidence>
<reference evidence="6 9" key="1">
    <citation type="submission" date="2016-08" db="EMBL/GenBank/DDBJ databases">
        <title>Candidatus Dactylopiibacterium carminicum genome sequence.</title>
        <authorList>
            <person name="Ramirez-Puebla S.T."/>
            <person name="Ormeno-Orrillo E."/>
            <person name="Vera-Ponce De Leon A."/>
            <person name="Luis L."/>
            <person name="Sanchez-Flores A."/>
            <person name="Monica R."/>
            <person name="Martinez-Romero E."/>
        </authorList>
    </citation>
    <scope>NUCLEOTIDE SEQUENCE [LARGE SCALE GENOMIC DNA]</scope>
    <source>
        <strain evidence="6">END1</strain>
    </source>
</reference>
<dbReference type="PANTHER" id="PTHR30570:SF1">
    <property type="entry name" value="PHOSPHATE-BINDING PROTEIN PSTS"/>
    <property type="match status" value="1"/>
</dbReference>
<keyword evidence="4" id="KW-0574">Periplasm</keyword>
<evidence type="ECO:0000259" key="5">
    <source>
        <dbReference type="Pfam" id="PF12849"/>
    </source>
</evidence>
<gene>
    <name evidence="6" type="ORF">BGI27_13350</name>
    <name evidence="7" type="ORF">CGU29_12650</name>
</gene>
<keyword evidence="3 4" id="KW-0732">Signal</keyword>
<accession>A0A272EPY0</accession>
<dbReference type="NCBIfam" id="TIGR02136">
    <property type="entry name" value="ptsS_2"/>
    <property type="match status" value="1"/>
</dbReference>
<dbReference type="OrthoDB" id="9790048at2"/>
<dbReference type="AlphaFoldDB" id="A0A272EPY0"/>
<keyword evidence="9" id="KW-1185">Reference proteome</keyword>
<dbReference type="GO" id="GO:0007155">
    <property type="term" value="P:cell adhesion"/>
    <property type="evidence" value="ECO:0007669"/>
    <property type="project" value="UniProtKB-UniRule"/>
</dbReference>
<dbReference type="GO" id="GO:0042301">
    <property type="term" value="F:phosphate ion binding"/>
    <property type="evidence" value="ECO:0007669"/>
    <property type="project" value="UniProtKB-UniRule"/>
</dbReference>
<comment type="subcellular location">
    <subcellularLocation>
        <location evidence="4">Periplasm</location>
    </subcellularLocation>
    <subcellularLocation>
        <location evidence="4">Secreted</location>
    </subcellularLocation>
</comment>
<reference evidence="7 8" key="2">
    <citation type="submission" date="2017-07" db="EMBL/GenBank/DDBJ databases">
        <title>Candidatus Dactylopiibacterium carminicum, a nitrogen-fixing symbiont of the cochineal insect Dactylopius coccus and Dactylopius opuntiae (Hemiptera: Coccoidea: Dactylopiidae).</title>
        <authorList>
            <person name="Vera A."/>
        </authorList>
    </citation>
    <scope>NUCLEOTIDE SEQUENCE [LARGE SCALE GENOMIC DNA]</scope>
    <source>
        <strain evidence="7 8">NFDCM</strain>
    </source>
</reference>
<sequence length="337" mass="36693">MIFPRMAFLLCVCAMGLASAGVRAQSVVRVDGSSTVFPISEAAAEDFQIARREKRLRVTVGMSGTGGGFKKFCMADASLRVDVTGASRPISTGEMAACRAAGIRFIELPIAFDAVTIVVSKRNPLESISIEDLKKIWEPAAQAKIFNWRQVNPAFPDRALKLYGPGTDSGTFEYFTEAAVGRVKASRGDYTASEDDNVVVQGVSRDNSGLGYLGYAYYAENTDKLKALAISPAVGKPAVLPSEQSVMDGSYVPMSRPIFIYVNAEAAGKRPEVRDFVEFYLKHAGAFAREVKYVPLRDVDYAQVLENFGRLRTGTAFEGHSEIGVKVAELLKREVKE</sequence>
<comment type="caution">
    <text evidence="7">The sequence shown here is derived from an EMBL/GenBank/DDBJ whole genome shotgun (WGS) entry which is preliminary data.</text>
</comment>
<dbReference type="InterPro" id="IPR024370">
    <property type="entry name" value="PBP_domain"/>
</dbReference>
<dbReference type="SUPFAM" id="SSF53850">
    <property type="entry name" value="Periplasmic binding protein-like II"/>
    <property type="match status" value="1"/>
</dbReference>
<proteinExistence type="inferred from homology"/>
<comment type="similarity">
    <text evidence="1 4">Belongs to the PstS family.</text>
</comment>
<keyword evidence="4" id="KW-0964">Secreted</keyword>
<comment type="function">
    <text evidence="4">Involved in the system for phosphate transport across the cytoplasmic membrane.</text>
</comment>
<dbReference type="Proteomes" id="UP000216107">
    <property type="component" value="Unassembled WGS sequence"/>
</dbReference>
<dbReference type="Pfam" id="PF12849">
    <property type="entry name" value="PBP_like_2"/>
    <property type="match status" value="1"/>
</dbReference>
<evidence type="ECO:0000256" key="2">
    <source>
        <dbReference type="ARBA" id="ARBA00022448"/>
    </source>
</evidence>
<evidence type="ECO:0000256" key="1">
    <source>
        <dbReference type="ARBA" id="ARBA00008725"/>
    </source>
</evidence>
<feature type="domain" description="PBP" evidence="5">
    <location>
        <begin position="24"/>
        <end position="281"/>
    </location>
</feature>
<feature type="signal peptide" evidence="4">
    <location>
        <begin position="1"/>
        <end position="24"/>
    </location>
</feature>
<evidence type="ECO:0000256" key="3">
    <source>
        <dbReference type="ARBA" id="ARBA00022729"/>
    </source>
</evidence>
<dbReference type="CDD" id="cd13654">
    <property type="entry name" value="PBP2_phosphate_like_2"/>
    <property type="match status" value="1"/>
</dbReference>
<dbReference type="GO" id="GO:0006817">
    <property type="term" value="P:phosphate ion transport"/>
    <property type="evidence" value="ECO:0007669"/>
    <property type="project" value="UniProtKB-UniRule"/>
</dbReference>
<dbReference type="GO" id="GO:0042597">
    <property type="term" value="C:periplasmic space"/>
    <property type="evidence" value="ECO:0007669"/>
    <property type="project" value="UniProtKB-SubCell"/>
</dbReference>
<dbReference type="GO" id="GO:0005576">
    <property type="term" value="C:extracellular region"/>
    <property type="evidence" value="ECO:0007669"/>
    <property type="project" value="UniProtKB-SubCell"/>
</dbReference>
<keyword evidence="4" id="KW-0592">Phosphate transport</keyword>
<evidence type="ECO:0000313" key="9">
    <source>
        <dbReference type="Proteomes" id="UP000623509"/>
    </source>
</evidence>
<dbReference type="InterPro" id="IPR011862">
    <property type="entry name" value="Phos-bd"/>
</dbReference>
<dbReference type="EMBL" id="MDUX01000049">
    <property type="protein sequence ID" value="KAF7598433.1"/>
    <property type="molecule type" value="Genomic_DNA"/>
</dbReference>
<feature type="chain" id="PRO_5027149448" description="Phosphate-binding protein" evidence="4">
    <location>
        <begin position="25"/>
        <end position="337"/>
    </location>
</feature>
<dbReference type="InterPro" id="IPR050811">
    <property type="entry name" value="Phosphate_ABC_transporter"/>
</dbReference>
<dbReference type="Proteomes" id="UP000623509">
    <property type="component" value="Unassembled WGS sequence"/>
</dbReference>
<dbReference type="RefSeq" id="WP_095525366.1">
    <property type="nucleotide sequence ID" value="NZ_MDUX01000049.1"/>
</dbReference>